<comment type="caution">
    <text evidence="4">The sequence shown here is derived from an EMBL/GenBank/DDBJ whole genome shotgun (WGS) entry which is preliminary data.</text>
</comment>
<reference evidence="4" key="1">
    <citation type="journal article" date="2019" name="Sci. Rep.">
        <title>Draft genome of Tanacetum cinerariifolium, the natural source of mosquito coil.</title>
        <authorList>
            <person name="Yamashiro T."/>
            <person name="Shiraishi A."/>
            <person name="Satake H."/>
            <person name="Nakayama K."/>
        </authorList>
    </citation>
    <scope>NUCLEOTIDE SEQUENCE</scope>
</reference>
<evidence type="ECO:0000259" key="3">
    <source>
        <dbReference type="PROSITE" id="PS50158"/>
    </source>
</evidence>
<dbReference type="PROSITE" id="PS50158">
    <property type="entry name" value="ZF_CCHC"/>
    <property type="match status" value="1"/>
</dbReference>
<dbReference type="AlphaFoldDB" id="A0A699H7K6"/>
<dbReference type="SMART" id="SM00343">
    <property type="entry name" value="ZnF_C2HC"/>
    <property type="match status" value="1"/>
</dbReference>
<dbReference type="InterPro" id="IPR036875">
    <property type="entry name" value="Znf_CCHC_sf"/>
</dbReference>
<dbReference type="Gene3D" id="4.10.60.10">
    <property type="entry name" value="Zinc finger, CCHC-type"/>
    <property type="match status" value="1"/>
</dbReference>
<feature type="domain" description="CCHC-type" evidence="3">
    <location>
        <begin position="214"/>
        <end position="229"/>
    </location>
</feature>
<evidence type="ECO:0000313" key="4">
    <source>
        <dbReference type="EMBL" id="GEX64719.1"/>
    </source>
</evidence>
<dbReference type="InterPro" id="IPR001878">
    <property type="entry name" value="Znf_CCHC"/>
</dbReference>
<evidence type="ECO:0000256" key="1">
    <source>
        <dbReference type="PROSITE-ProRule" id="PRU00047"/>
    </source>
</evidence>
<dbReference type="InterPro" id="IPR013103">
    <property type="entry name" value="RVT_2"/>
</dbReference>
<keyword evidence="1" id="KW-0479">Metal-binding</keyword>
<dbReference type="EMBL" id="BKCJ010121073">
    <property type="protein sequence ID" value="GEX64719.1"/>
    <property type="molecule type" value="Genomic_DNA"/>
</dbReference>
<dbReference type="Pfam" id="PF00098">
    <property type="entry name" value="zf-CCHC"/>
    <property type="match status" value="1"/>
</dbReference>
<dbReference type="GO" id="GO:0008270">
    <property type="term" value="F:zinc ion binding"/>
    <property type="evidence" value="ECO:0007669"/>
    <property type="project" value="UniProtKB-KW"/>
</dbReference>
<proteinExistence type="predicted"/>
<sequence length="547" mass="62827">MWLFRHKYHVDDSLSSPVVKPATIRTVLSLALSHNGPIHQLDVKNAFLNVDLSENLYMYQPPGSKPKISQARPISKSPYAYMLARGMERVLVISCTSNALHNAIMEAGGKDSPPMLASVAEGSSEITTERYMENYKNVSQDIRDQLNAEAATVQIILTGIDNDIYSTINGCSNACEMWKAIERGTGYENQRVVNVAGARENVGTQVVQKSRIQCYNCKEYGHVLRECQKPKRAKDAAYHKEKMLLYTTNNSGPIFDAEPLQKVYNNDDNYNVFDADQEYPEQPESVNEPYADMCFDRDQDDQDDTDELTQERDLLASLIDKLKYEIDDNKNRNKILKSSNQALVDKLKGEIEDFKTKNKSLESLNNHFKEANYELSKTNQFMFNDLKKFQSELDKYHDVNYTSKVEIDYAKAKGDLISYKMESEKSFNEYTRKIIDLNQTVSDLKKELSTHQETITIMSQQKEAQIKFYETHEDKDIDKVIALENKVKVLDNIIYKTGQPVQKINMLNWNYETSFFKPEFLKKAQRANPRLYDIGCYNDNPALMLAS</sequence>
<organism evidence="4">
    <name type="scientific">Tanacetum cinerariifolium</name>
    <name type="common">Dalmatian daisy</name>
    <name type="synonym">Chrysanthemum cinerariifolium</name>
    <dbReference type="NCBI Taxonomy" id="118510"/>
    <lineage>
        <taxon>Eukaryota</taxon>
        <taxon>Viridiplantae</taxon>
        <taxon>Streptophyta</taxon>
        <taxon>Embryophyta</taxon>
        <taxon>Tracheophyta</taxon>
        <taxon>Spermatophyta</taxon>
        <taxon>Magnoliopsida</taxon>
        <taxon>eudicotyledons</taxon>
        <taxon>Gunneridae</taxon>
        <taxon>Pentapetalae</taxon>
        <taxon>asterids</taxon>
        <taxon>campanulids</taxon>
        <taxon>Asterales</taxon>
        <taxon>Asteraceae</taxon>
        <taxon>Asteroideae</taxon>
        <taxon>Anthemideae</taxon>
        <taxon>Anthemidinae</taxon>
        <taxon>Tanacetum</taxon>
    </lineage>
</organism>
<keyword evidence="1" id="KW-0862">Zinc</keyword>
<evidence type="ECO:0000256" key="2">
    <source>
        <dbReference type="SAM" id="Coils"/>
    </source>
</evidence>
<name>A0A699H7K6_TANCI</name>
<gene>
    <name evidence="4" type="ORF">Tci_336694</name>
</gene>
<keyword evidence="1" id="KW-0863">Zinc-finger</keyword>
<dbReference type="SUPFAM" id="SSF57756">
    <property type="entry name" value="Retrovirus zinc finger-like domains"/>
    <property type="match status" value="1"/>
</dbReference>
<feature type="coiled-coil region" evidence="2">
    <location>
        <begin position="427"/>
        <end position="454"/>
    </location>
</feature>
<dbReference type="Pfam" id="PF07727">
    <property type="entry name" value="RVT_2"/>
    <property type="match status" value="1"/>
</dbReference>
<accession>A0A699H7K6</accession>
<protein>
    <submittedName>
        <fullName evidence="4">Ribonuclease H-like domain-containing protein</fullName>
    </submittedName>
</protein>
<keyword evidence="2" id="KW-0175">Coiled coil</keyword>
<dbReference type="GO" id="GO:0003676">
    <property type="term" value="F:nucleic acid binding"/>
    <property type="evidence" value="ECO:0007669"/>
    <property type="project" value="InterPro"/>
</dbReference>